<dbReference type="InterPro" id="IPR051183">
    <property type="entry name" value="U1_U11-U12_snRNP_70-35kDa"/>
</dbReference>
<reference evidence="9" key="1">
    <citation type="submission" date="2020-11" db="EMBL/GenBank/DDBJ databases">
        <authorList>
            <person name="Tran Van P."/>
        </authorList>
    </citation>
    <scope>NUCLEOTIDE SEQUENCE</scope>
</reference>
<accession>A0A7R8VJC1</accession>
<dbReference type="EMBL" id="OA565910">
    <property type="protein sequence ID" value="CAD7197929.1"/>
    <property type="molecule type" value="Genomic_DNA"/>
</dbReference>
<dbReference type="InterPro" id="IPR022023">
    <property type="entry name" value="U1snRNP70_N"/>
</dbReference>
<keyword evidence="3 6" id="KW-0694">RNA-binding</keyword>
<feature type="compositionally biased region" description="Polar residues" evidence="7">
    <location>
        <begin position="168"/>
        <end position="178"/>
    </location>
</feature>
<evidence type="ECO:0000256" key="1">
    <source>
        <dbReference type="ARBA" id="ARBA00004123"/>
    </source>
</evidence>
<feature type="compositionally biased region" description="Low complexity" evidence="7">
    <location>
        <begin position="179"/>
        <end position="189"/>
    </location>
</feature>
<dbReference type="InterPro" id="IPR035979">
    <property type="entry name" value="RBD_domain_sf"/>
</dbReference>
<evidence type="ECO:0000259" key="8">
    <source>
        <dbReference type="PROSITE" id="PS50102"/>
    </source>
</evidence>
<feature type="compositionally biased region" description="Basic and acidic residues" evidence="7">
    <location>
        <begin position="203"/>
        <end position="222"/>
    </location>
</feature>
<dbReference type="InterPro" id="IPR000504">
    <property type="entry name" value="RRM_dom"/>
</dbReference>
<feature type="domain" description="RRM" evidence="8">
    <location>
        <begin position="431"/>
        <end position="494"/>
    </location>
</feature>
<comment type="subcellular location">
    <subcellularLocation>
        <location evidence="1">Nucleus</location>
    </subcellularLocation>
</comment>
<evidence type="ECO:0000313" key="9">
    <source>
        <dbReference type="EMBL" id="CAD7197929.1"/>
    </source>
</evidence>
<gene>
    <name evidence="9" type="ORF">TDIB3V08_LOCUS4221</name>
</gene>
<dbReference type="GO" id="GO:0000398">
    <property type="term" value="P:mRNA splicing, via spliceosome"/>
    <property type="evidence" value="ECO:0007669"/>
    <property type="project" value="TreeGrafter"/>
</dbReference>
<dbReference type="InterPro" id="IPR012677">
    <property type="entry name" value="Nucleotide-bd_a/b_plait_sf"/>
</dbReference>
<dbReference type="GO" id="GO:0071011">
    <property type="term" value="C:precatalytic spliceosome"/>
    <property type="evidence" value="ECO:0007669"/>
    <property type="project" value="TreeGrafter"/>
</dbReference>
<feature type="region of interest" description="Disordered" evidence="7">
    <location>
        <begin position="71"/>
        <end position="93"/>
    </location>
</feature>
<evidence type="ECO:0000256" key="4">
    <source>
        <dbReference type="ARBA" id="ARBA00023242"/>
    </source>
</evidence>
<keyword evidence="5" id="KW-0687">Ribonucleoprotein</keyword>
<evidence type="ECO:0000256" key="5">
    <source>
        <dbReference type="ARBA" id="ARBA00023274"/>
    </source>
</evidence>
<dbReference type="GO" id="GO:0071004">
    <property type="term" value="C:U2-type prespliceosome"/>
    <property type="evidence" value="ECO:0007669"/>
    <property type="project" value="TreeGrafter"/>
</dbReference>
<dbReference type="SUPFAM" id="SSF54928">
    <property type="entry name" value="RNA-binding domain, RBD"/>
    <property type="match status" value="1"/>
</dbReference>
<dbReference type="GO" id="GO:0005685">
    <property type="term" value="C:U1 snRNP"/>
    <property type="evidence" value="ECO:0007669"/>
    <property type="project" value="TreeGrafter"/>
</dbReference>
<evidence type="ECO:0000256" key="3">
    <source>
        <dbReference type="ARBA" id="ARBA00022884"/>
    </source>
</evidence>
<sequence length="494" mass="56246">MGKTLRLAGGSDRTILAKSVNWRAILLKKEYVLRINVVEQGDVTCAQTGLSPTLFKQSTVEYRTGRSRKEISSRPCYSSNTGPVQWRDKERPDDRSWSLAKVDQLPVRKEKSLPLTEDEELIDSTITSDDSFFRVQTTEIKIGNIRIEIKCVTRVPANITPARVLPRQTLSTAGQDRCSSSLQSSSRASPPSPHQQDRVPWSLREDRDRRGDELRGFSRGRETSSGASVGEERRATGLQQGKRDEQRGFSRGRKTSDGASAREERRATGLQQGKRDERRGFSRGRETSDGASAGEERRATGLQQGKRDQRRGFSRGRETSDEASLHSIKMTQFLPPNLLALFAPRDPIPYLPPPDKLPHEKKNRGYIGIGEFLKCFEDPKDTPPPTRVETREERLERRRRERAEQVAYKLEQEIAVWDPHSLPLATADPFKTLFVARINFDTSESKLRREFEVYGPIKKIVVTHNTVNGKPRGYAFIEYEHERDMHCKKMIVKS</sequence>
<dbReference type="SMART" id="SM00360">
    <property type="entry name" value="RRM"/>
    <property type="match status" value="1"/>
</dbReference>
<protein>
    <recommendedName>
        <fullName evidence="2">U1 small nuclear ribonucleoprotein 70 kDa</fullName>
    </recommendedName>
</protein>
<dbReference type="Gene3D" id="3.30.70.330">
    <property type="match status" value="1"/>
</dbReference>
<dbReference type="GO" id="GO:0003729">
    <property type="term" value="F:mRNA binding"/>
    <property type="evidence" value="ECO:0007669"/>
    <property type="project" value="TreeGrafter"/>
</dbReference>
<proteinExistence type="predicted"/>
<dbReference type="Pfam" id="PF12220">
    <property type="entry name" value="U1snRNP70_N"/>
    <property type="match status" value="1"/>
</dbReference>
<name>A0A7R8VJC1_TIMDO</name>
<keyword evidence="4" id="KW-0539">Nucleus</keyword>
<dbReference type="PROSITE" id="PS50102">
    <property type="entry name" value="RRM"/>
    <property type="match status" value="1"/>
</dbReference>
<evidence type="ECO:0000256" key="2">
    <source>
        <dbReference type="ARBA" id="ARBA00016996"/>
    </source>
</evidence>
<dbReference type="Pfam" id="PF00076">
    <property type="entry name" value="RRM_1"/>
    <property type="match status" value="1"/>
</dbReference>
<evidence type="ECO:0000256" key="7">
    <source>
        <dbReference type="SAM" id="MobiDB-lite"/>
    </source>
</evidence>
<feature type="region of interest" description="Disordered" evidence="7">
    <location>
        <begin position="166"/>
        <end position="328"/>
    </location>
</feature>
<feature type="compositionally biased region" description="Basic and acidic residues" evidence="7">
    <location>
        <begin position="230"/>
        <end position="324"/>
    </location>
</feature>
<dbReference type="FunFam" id="3.30.70.330:FF:000514">
    <property type="entry name" value="Small nuclear ribonucleoprotein 70 (U1)"/>
    <property type="match status" value="1"/>
</dbReference>
<dbReference type="AlphaFoldDB" id="A0A7R8VJC1"/>
<evidence type="ECO:0000256" key="6">
    <source>
        <dbReference type="PROSITE-ProRule" id="PRU00176"/>
    </source>
</evidence>
<organism evidence="9">
    <name type="scientific">Timema douglasi</name>
    <name type="common">Walking stick</name>
    <dbReference type="NCBI Taxonomy" id="61478"/>
    <lineage>
        <taxon>Eukaryota</taxon>
        <taxon>Metazoa</taxon>
        <taxon>Ecdysozoa</taxon>
        <taxon>Arthropoda</taxon>
        <taxon>Hexapoda</taxon>
        <taxon>Insecta</taxon>
        <taxon>Pterygota</taxon>
        <taxon>Neoptera</taxon>
        <taxon>Polyneoptera</taxon>
        <taxon>Phasmatodea</taxon>
        <taxon>Timematodea</taxon>
        <taxon>Timematoidea</taxon>
        <taxon>Timematidae</taxon>
        <taxon>Timema</taxon>
    </lineage>
</organism>
<dbReference type="GO" id="GO:0030619">
    <property type="term" value="F:U1 snRNA binding"/>
    <property type="evidence" value="ECO:0007669"/>
    <property type="project" value="TreeGrafter"/>
</dbReference>
<dbReference type="PANTHER" id="PTHR13952">
    <property type="entry name" value="U1 SMALL NUCLEAR RIBONUCLEOPROTEIN 70 KD"/>
    <property type="match status" value="1"/>
</dbReference>
<dbReference type="PANTHER" id="PTHR13952:SF5">
    <property type="entry name" value="U1 SMALL NUCLEAR RIBONUCLEOPROTEIN 70 KDA"/>
    <property type="match status" value="1"/>
</dbReference>